<keyword evidence="5" id="KW-1185">Reference proteome</keyword>
<accession>A0A813K4N6</accession>
<dbReference type="EMBL" id="CAJNNW010027379">
    <property type="protein sequence ID" value="CAE8691150.1"/>
    <property type="molecule type" value="Genomic_DNA"/>
</dbReference>
<evidence type="ECO:0000256" key="1">
    <source>
        <dbReference type="SAM" id="MobiDB-lite"/>
    </source>
</evidence>
<reference evidence="3" key="1">
    <citation type="submission" date="2021-02" db="EMBL/GenBank/DDBJ databases">
        <authorList>
            <person name="Dougan E. K."/>
            <person name="Rhodes N."/>
            <person name="Thang M."/>
            <person name="Chan C."/>
        </authorList>
    </citation>
    <scope>NUCLEOTIDE SEQUENCE</scope>
</reference>
<evidence type="ECO:0000313" key="3">
    <source>
        <dbReference type="EMBL" id="CAE8691150.1"/>
    </source>
</evidence>
<protein>
    <submittedName>
        <fullName evidence="3">Uncharacterized protein</fullName>
    </submittedName>
</protein>
<dbReference type="AlphaFoldDB" id="A0A813K4N6"/>
<dbReference type="EMBL" id="CAJNNV010024870">
    <property type="protein sequence ID" value="CAE8610981.1"/>
    <property type="molecule type" value="Genomic_DNA"/>
</dbReference>
<dbReference type="Proteomes" id="UP000626109">
    <property type="component" value="Unassembled WGS sequence"/>
</dbReference>
<sequence length="123" mass="13470">MPGSVASHQSGRARPASQARRAGSVTSSGSSGLVRNGVVCFPHQRVRERTAGECKCQLGRGEWLKDDEGNMLPREVACNCKKVLQNVYSKEVYLALNTRGGAVWERLKIEKEKKERGEGVEGI</sequence>
<evidence type="ECO:0000313" key="4">
    <source>
        <dbReference type="Proteomes" id="UP000626109"/>
    </source>
</evidence>
<feature type="compositionally biased region" description="Low complexity" evidence="1">
    <location>
        <begin position="23"/>
        <end position="32"/>
    </location>
</feature>
<name>A0A813K4N6_POLGL</name>
<evidence type="ECO:0000313" key="2">
    <source>
        <dbReference type="EMBL" id="CAE8610981.1"/>
    </source>
</evidence>
<feature type="compositionally biased region" description="Polar residues" evidence="1">
    <location>
        <begin position="1"/>
        <end position="10"/>
    </location>
</feature>
<feature type="region of interest" description="Disordered" evidence="1">
    <location>
        <begin position="1"/>
        <end position="35"/>
    </location>
</feature>
<dbReference type="Proteomes" id="UP000654075">
    <property type="component" value="Unassembled WGS sequence"/>
</dbReference>
<gene>
    <name evidence="2" type="ORF">PGLA1383_LOCUS28791</name>
    <name evidence="3" type="ORF">PGLA2088_LOCUS27266</name>
</gene>
<organism evidence="3 4">
    <name type="scientific">Polarella glacialis</name>
    <name type="common">Dinoflagellate</name>
    <dbReference type="NCBI Taxonomy" id="89957"/>
    <lineage>
        <taxon>Eukaryota</taxon>
        <taxon>Sar</taxon>
        <taxon>Alveolata</taxon>
        <taxon>Dinophyceae</taxon>
        <taxon>Suessiales</taxon>
        <taxon>Suessiaceae</taxon>
        <taxon>Polarella</taxon>
    </lineage>
</organism>
<evidence type="ECO:0000313" key="5">
    <source>
        <dbReference type="Proteomes" id="UP000654075"/>
    </source>
</evidence>
<proteinExistence type="predicted"/>
<comment type="caution">
    <text evidence="3">The sequence shown here is derived from an EMBL/GenBank/DDBJ whole genome shotgun (WGS) entry which is preliminary data.</text>
</comment>